<dbReference type="Proteomes" id="UP000316603">
    <property type="component" value="Unassembled WGS sequence"/>
</dbReference>
<protein>
    <submittedName>
        <fullName evidence="1">Uncharacterized protein DUF2180</fullName>
    </submittedName>
</protein>
<dbReference type="EMBL" id="VIWV01000002">
    <property type="protein sequence ID" value="TWF74038.1"/>
    <property type="molecule type" value="Genomic_DNA"/>
</dbReference>
<reference evidence="1 2" key="1">
    <citation type="submission" date="2019-06" db="EMBL/GenBank/DDBJ databases">
        <title>Sequencing the genomes of 1000 actinobacteria strains.</title>
        <authorList>
            <person name="Klenk H.-P."/>
        </authorList>
    </citation>
    <scope>NUCLEOTIDE SEQUENCE [LARGE SCALE GENOMIC DNA]</scope>
    <source>
        <strain evidence="1 2">DSM 41695</strain>
    </source>
</reference>
<dbReference type="AlphaFoldDB" id="A0A561SGQ4"/>
<proteinExistence type="predicted"/>
<name>A0A561SGQ4_9ACTN</name>
<evidence type="ECO:0000313" key="1">
    <source>
        <dbReference type="EMBL" id="TWF74038.1"/>
    </source>
</evidence>
<gene>
    <name evidence="1" type="ORF">FHX78_1270</name>
</gene>
<organism evidence="1 2">
    <name type="scientific">Streptomyces capillispiralis</name>
    <dbReference type="NCBI Taxonomy" id="68182"/>
    <lineage>
        <taxon>Bacteria</taxon>
        <taxon>Bacillati</taxon>
        <taxon>Actinomycetota</taxon>
        <taxon>Actinomycetes</taxon>
        <taxon>Kitasatosporales</taxon>
        <taxon>Streptomycetaceae</taxon>
        <taxon>Streptomyces</taxon>
    </lineage>
</organism>
<comment type="caution">
    <text evidence="1">The sequence shown here is derived from an EMBL/GenBank/DDBJ whole genome shotgun (WGS) entry which is preliminary data.</text>
</comment>
<sequence>MQCLDCRPRDMATTAVGICLGCGAAVCGEHAHVTAGGRQGPLLGAPRRFTRTVRCHQCGPA</sequence>
<evidence type="ECO:0000313" key="2">
    <source>
        <dbReference type="Proteomes" id="UP000316603"/>
    </source>
</evidence>
<keyword evidence="2" id="KW-1185">Reference proteome</keyword>
<accession>A0A561SGQ4</accession>